<dbReference type="GO" id="GO:0015074">
    <property type="term" value="P:DNA integration"/>
    <property type="evidence" value="ECO:0007669"/>
    <property type="project" value="InterPro"/>
</dbReference>
<dbReference type="Proteomes" id="UP000028194">
    <property type="component" value="Chromosome"/>
</dbReference>
<dbReference type="CDD" id="cd00397">
    <property type="entry name" value="DNA_BRE_C"/>
    <property type="match status" value="1"/>
</dbReference>
<sequence length="353" mass="40749">MRYFVSFLYLLSPPFYYSMILSLTEYIADVQKDGASAHTIEAYKRALERTGVNQVDTERLPELYKVLLTKLEAGVSYVYIKHVMAMLFAYFKIHTDESPFKGKSYHDLYKAIQRLEKPREEYADDEIKKLFRAAAKINDGRNTWRAAALCYYSGLRISGCKGIRWDSVKPVDGTNCVTFRVWSKNKEYSGILSNEVFEAIKRFTDPSNKNNQTPYIVNDHSSKSSPFDKLYRTRLTRALSTECPEIISKVEELEDGKKILHRKSPFHSLRKSFAHKLESAGIDVQDLRYLMNHTPVGVTFSHYIFTEKGKQPIDLVKRMALAYQKCEPLMTPDLLFGEAPKRAVDQWNKEGQA</sequence>
<dbReference type="InterPro" id="IPR013762">
    <property type="entry name" value="Integrase-like_cat_sf"/>
</dbReference>
<organism evidence="3 4">
    <name type="scientific">Candidatus Nitrososphaera evergladensis SR1</name>
    <dbReference type="NCBI Taxonomy" id="1459636"/>
    <lineage>
        <taxon>Archaea</taxon>
        <taxon>Nitrososphaerota</taxon>
        <taxon>Nitrososphaeria</taxon>
        <taxon>Nitrososphaerales</taxon>
        <taxon>Nitrososphaeraceae</taxon>
        <taxon>Nitrososphaera</taxon>
    </lineage>
</organism>
<proteinExistence type="predicted"/>
<dbReference type="GO" id="GO:0006310">
    <property type="term" value="P:DNA recombination"/>
    <property type="evidence" value="ECO:0007669"/>
    <property type="project" value="UniProtKB-KW"/>
</dbReference>
<dbReference type="InterPro" id="IPR002104">
    <property type="entry name" value="Integrase_catalytic"/>
</dbReference>
<dbReference type="Gene3D" id="1.10.443.10">
    <property type="entry name" value="Intergrase catalytic core"/>
    <property type="match status" value="1"/>
</dbReference>
<accession>A0A075MRQ5</accession>
<name>A0A075MRQ5_9ARCH</name>
<dbReference type="KEGG" id="nev:NTE_01782"/>
<dbReference type="Pfam" id="PF00589">
    <property type="entry name" value="Phage_integrase"/>
    <property type="match status" value="1"/>
</dbReference>
<evidence type="ECO:0000313" key="4">
    <source>
        <dbReference type="Proteomes" id="UP000028194"/>
    </source>
</evidence>
<dbReference type="EMBL" id="CP007174">
    <property type="protein sequence ID" value="AIF83843.1"/>
    <property type="molecule type" value="Genomic_DNA"/>
</dbReference>
<dbReference type="InterPro" id="IPR011010">
    <property type="entry name" value="DNA_brk_join_enz"/>
</dbReference>
<dbReference type="PANTHER" id="PTHR30349">
    <property type="entry name" value="PHAGE INTEGRASE-RELATED"/>
    <property type="match status" value="1"/>
</dbReference>
<gene>
    <name evidence="3" type="ORF">NTE_01782</name>
</gene>
<dbReference type="STRING" id="1459636.NTE_01782"/>
<evidence type="ECO:0000256" key="1">
    <source>
        <dbReference type="ARBA" id="ARBA00023172"/>
    </source>
</evidence>
<reference evidence="3 4" key="1">
    <citation type="journal article" date="2014" name="PLoS ONE">
        <title>Genome Sequence of Candidatus Nitrososphaera evergladensis from Group I.1b Enriched from Everglades Soil Reveals Novel Genomic Features of the Ammonia-Oxidizing Archaea.</title>
        <authorList>
            <person name="Zhalnina K.V."/>
            <person name="Dias R."/>
            <person name="Leonard M.T."/>
            <person name="Dorr de Quadros P."/>
            <person name="Camargo F.A."/>
            <person name="Drew J.C."/>
            <person name="Farmerie W.G."/>
            <person name="Daroub S.H."/>
            <person name="Triplett E.W."/>
        </authorList>
    </citation>
    <scope>NUCLEOTIDE SEQUENCE [LARGE SCALE GENOMIC DNA]</scope>
    <source>
        <strain evidence="3 4">SR1</strain>
    </source>
</reference>
<dbReference type="GO" id="GO:0003677">
    <property type="term" value="F:DNA binding"/>
    <property type="evidence" value="ECO:0007669"/>
    <property type="project" value="InterPro"/>
</dbReference>
<protein>
    <submittedName>
        <fullName evidence="3">Site-specific recombinase XerD</fullName>
    </submittedName>
</protein>
<keyword evidence="1" id="KW-0233">DNA recombination</keyword>
<evidence type="ECO:0000313" key="3">
    <source>
        <dbReference type="EMBL" id="AIF83843.1"/>
    </source>
</evidence>
<dbReference type="AlphaFoldDB" id="A0A075MRQ5"/>
<dbReference type="SUPFAM" id="SSF56349">
    <property type="entry name" value="DNA breaking-rejoining enzymes"/>
    <property type="match status" value="1"/>
</dbReference>
<feature type="domain" description="Tyr recombinase" evidence="2">
    <location>
        <begin position="116"/>
        <end position="320"/>
    </location>
</feature>
<dbReference type="HOGENOM" id="CLU_784367_0_0_2"/>
<evidence type="ECO:0000259" key="2">
    <source>
        <dbReference type="PROSITE" id="PS51898"/>
    </source>
</evidence>
<dbReference type="PROSITE" id="PS51898">
    <property type="entry name" value="TYR_RECOMBINASE"/>
    <property type="match status" value="1"/>
</dbReference>
<keyword evidence="4" id="KW-1185">Reference proteome</keyword>
<dbReference type="InterPro" id="IPR050090">
    <property type="entry name" value="Tyrosine_recombinase_XerCD"/>
</dbReference>